<sequence length="388" mass="42862">MICSVTPCKSESSWLDRLRSSKGFPAGSDLDLEQFLNHNSDHALSSDAHVSDVIRENNSYGPNPNSESAPLDTKSVAERSKNAVYSGFRKHRKKEGLFNVMSNVLADLFNMGDRCGIERIRGYVEKKSSRKQPNPKICSLSASASVDDGRLAGVRKADGIPATWPPSTDNSVTEVTQNGDRLKPAKRGKSASLTTVEDKSQTDLSSSCVEVTIIDTSSSVWKSGKLIFRKGNVWKVREKKWISGNLNACRRKRKASVSDDIAGGKKKRKLSQSPLNTSKEAGREELAYPSNDNGKELCKETPDTGSRVPKKRSLLSMSPKKPANSYSPVFHVQNISTSMKDGKKLINQVWCSQLTTYSIILVVTKVSFSPRRSAWLEKLELQTEENAF</sequence>
<feature type="compositionally biased region" description="Polar residues" evidence="1">
    <location>
        <begin position="165"/>
        <end position="179"/>
    </location>
</feature>
<protein>
    <submittedName>
        <fullName evidence="2">Uncharacterized protein</fullName>
    </submittedName>
</protein>
<feature type="compositionally biased region" description="Basic and acidic residues" evidence="1">
    <location>
        <begin position="293"/>
        <end position="302"/>
    </location>
</feature>
<keyword evidence="3" id="KW-1185">Reference proteome</keyword>
<evidence type="ECO:0000256" key="1">
    <source>
        <dbReference type="SAM" id="MobiDB-lite"/>
    </source>
</evidence>
<name>A0A9Q0K0A1_9MAGN</name>
<organism evidence="2 3">
    <name type="scientific">Protea cynaroides</name>
    <dbReference type="NCBI Taxonomy" id="273540"/>
    <lineage>
        <taxon>Eukaryota</taxon>
        <taxon>Viridiplantae</taxon>
        <taxon>Streptophyta</taxon>
        <taxon>Embryophyta</taxon>
        <taxon>Tracheophyta</taxon>
        <taxon>Spermatophyta</taxon>
        <taxon>Magnoliopsida</taxon>
        <taxon>Proteales</taxon>
        <taxon>Proteaceae</taxon>
        <taxon>Protea</taxon>
    </lineage>
</organism>
<dbReference type="AlphaFoldDB" id="A0A9Q0K0A1"/>
<feature type="region of interest" description="Disordered" evidence="1">
    <location>
        <begin position="55"/>
        <end position="75"/>
    </location>
</feature>
<comment type="caution">
    <text evidence="2">The sequence shown here is derived from an EMBL/GenBank/DDBJ whole genome shotgun (WGS) entry which is preliminary data.</text>
</comment>
<proteinExistence type="predicted"/>
<dbReference type="Proteomes" id="UP001141806">
    <property type="component" value="Unassembled WGS sequence"/>
</dbReference>
<feature type="region of interest" description="Disordered" evidence="1">
    <location>
        <begin position="253"/>
        <end position="320"/>
    </location>
</feature>
<dbReference type="EMBL" id="JAMYWD010000011">
    <property type="protein sequence ID" value="KAJ4956763.1"/>
    <property type="molecule type" value="Genomic_DNA"/>
</dbReference>
<dbReference type="PANTHER" id="PTHR37258">
    <property type="entry name" value="FANTOM PROTEIN"/>
    <property type="match status" value="1"/>
</dbReference>
<dbReference type="PANTHER" id="PTHR37258:SF1">
    <property type="entry name" value="FANTOM PROTEIN"/>
    <property type="match status" value="1"/>
</dbReference>
<reference evidence="2" key="1">
    <citation type="journal article" date="2023" name="Plant J.">
        <title>The genome of the king protea, Protea cynaroides.</title>
        <authorList>
            <person name="Chang J."/>
            <person name="Duong T.A."/>
            <person name="Schoeman C."/>
            <person name="Ma X."/>
            <person name="Roodt D."/>
            <person name="Barker N."/>
            <person name="Li Z."/>
            <person name="Van de Peer Y."/>
            <person name="Mizrachi E."/>
        </authorList>
    </citation>
    <scope>NUCLEOTIDE SEQUENCE</scope>
    <source>
        <tissue evidence="2">Young leaves</tissue>
    </source>
</reference>
<evidence type="ECO:0000313" key="3">
    <source>
        <dbReference type="Proteomes" id="UP001141806"/>
    </source>
</evidence>
<evidence type="ECO:0000313" key="2">
    <source>
        <dbReference type="EMBL" id="KAJ4956763.1"/>
    </source>
</evidence>
<gene>
    <name evidence="2" type="ORF">NE237_013546</name>
</gene>
<feature type="compositionally biased region" description="Polar residues" evidence="1">
    <location>
        <begin position="56"/>
        <end position="68"/>
    </location>
</feature>
<dbReference type="OrthoDB" id="684590at2759"/>
<feature type="region of interest" description="Disordered" evidence="1">
    <location>
        <begin position="159"/>
        <end position="197"/>
    </location>
</feature>
<accession>A0A9Q0K0A1</accession>